<dbReference type="RefSeq" id="WP_274360686.1">
    <property type="nucleotide sequence ID" value="NZ_CP110496.1"/>
</dbReference>
<evidence type="ECO:0000313" key="5">
    <source>
        <dbReference type="Proteomes" id="UP001214992"/>
    </source>
</evidence>
<sequence length="331" mass="37185">MNRYNRVVITSGEPSGIGPDIVVKLAQLNWPVELVVCASGDLLKERAKKLNLPLDLREFNFNDIPQPQMKGTLTLLDVPLKSKVIFGQLSKYNSEYVLNTLRLSCDGCINNRFFALITGPVNKFIMNQSGINFLGHTDFFSSYFNIKNIVMVLMNDRFRVALLTNHIPIRKVSSFITEHNLTTVIRIINKNLKYLFNIINPKIWVSSLNPHVGENGFIGDEENKIIIPVLNKLRINEKLRLIGPLSPDTIFCSKYITCSDIILTMYHDQGLPVLKFCGFNKTINISLGLPFIRTSVGHGTALSLAGTGKADPTSFINAIKCAIKIIRNIYE</sequence>
<dbReference type="GO" id="GO:0050570">
    <property type="term" value="F:4-hydroxythreonine-4-phosphate dehydrogenase activity"/>
    <property type="evidence" value="ECO:0007669"/>
    <property type="project" value="UniProtKB-EC"/>
</dbReference>
<evidence type="ECO:0000256" key="3">
    <source>
        <dbReference type="ARBA" id="ARBA00023027"/>
    </source>
</evidence>
<evidence type="ECO:0000256" key="2">
    <source>
        <dbReference type="ARBA" id="ARBA00023002"/>
    </source>
</evidence>
<organism evidence="4 5">
    <name type="scientific">Candidatus Purcelliella pentastirinorum</name>
    <dbReference type="NCBI Taxonomy" id="472834"/>
    <lineage>
        <taxon>Bacteria</taxon>
        <taxon>Pseudomonadati</taxon>
        <taxon>Pseudomonadota</taxon>
        <taxon>Gammaproteobacteria</taxon>
        <taxon>Enterobacterales</taxon>
        <taxon>Enterobacteriaceae</taxon>
        <taxon>Candidatus Purcelliella</taxon>
    </lineage>
</organism>
<evidence type="ECO:0000313" key="4">
    <source>
        <dbReference type="EMBL" id="WDI78660.1"/>
    </source>
</evidence>
<gene>
    <name evidence="4" type="primary">pdxA</name>
    <name evidence="4" type="ORF">ONB71_00775</name>
</gene>
<dbReference type="EMBL" id="CP110496">
    <property type="protein sequence ID" value="WDI78660.1"/>
    <property type="molecule type" value="Genomic_DNA"/>
</dbReference>
<evidence type="ECO:0000256" key="1">
    <source>
        <dbReference type="ARBA" id="ARBA00022723"/>
    </source>
</evidence>
<dbReference type="Proteomes" id="UP001214992">
    <property type="component" value="Chromosome"/>
</dbReference>
<dbReference type="PANTHER" id="PTHR30004:SF5">
    <property type="entry name" value="4-HYDROXYTHREONINE-4-PHOSPHATE DEHYDROGENASE"/>
    <property type="match status" value="1"/>
</dbReference>
<dbReference type="GO" id="GO:0008615">
    <property type="term" value="P:pyridoxine biosynthetic process"/>
    <property type="evidence" value="ECO:0007669"/>
    <property type="project" value="TreeGrafter"/>
</dbReference>
<dbReference type="NCBIfam" id="TIGR00557">
    <property type="entry name" value="pdxA"/>
    <property type="match status" value="1"/>
</dbReference>
<dbReference type="GO" id="GO:0046872">
    <property type="term" value="F:metal ion binding"/>
    <property type="evidence" value="ECO:0007669"/>
    <property type="project" value="UniProtKB-KW"/>
</dbReference>
<keyword evidence="3" id="KW-0520">NAD</keyword>
<dbReference type="PANTHER" id="PTHR30004">
    <property type="entry name" value="4-HYDROXYTHREONINE-4-PHOSPHATE DEHYDROGENASE"/>
    <property type="match status" value="1"/>
</dbReference>
<protein>
    <submittedName>
        <fullName evidence="4">4-hydroxythreonine-4-phosphate dehydrogenase PdxA</fullName>
        <ecNumber evidence="4">1.1.1.262</ecNumber>
    </submittedName>
</protein>
<dbReference type="AlphaFoldDB" id="A0AAX3N9Q0"/>
<dbReference type="InterPro" id="IPR005255">
    <property type="entry name" value="PdxA_fam"/>
</dbReference>
<dbReference type="Gene3D" id="3.40.718.10">
    <property type="entry name" value="Isopropylmalate Dehydrogenase"/>
    <property type="match status" value="1"/>
</dbReference>
<dbReference type="EC" id="1.1.1.262" evidence="4"/>
<reference evidence="4" key="1">
    <citation type="submission" date="2022-11" db="EMBL/GenBank/DDBJ databases">
        <title>Genomic comparisons reveal selection pressure and functional variation between nutritional endosymbionts of cave-adapted and epigean Hawaiian planthoppers.</title>
        <authorList>
            <person name="Gossett J.M."/>
            <person name="Porter M.L."/>
            <person name="Vasquez Y."/>
            <person name="Bennett G.M."/>
            <person name="Chong R.A."/>
        </authorList>
    </citation>
    <scope>NUCLEOTIDE SEQUENCE</scope>
    <source>
        <strain evidence="4">OPOL2</strain>
    </source>
</reference>
<keyword evidence="2 4" id="KW-0560">Oxidoreductase</keyword>
<dbReference type="Pfam" id="PF04166">
    <property type="entry name" value="PdxA"/>
    <property type="match status" value="1"/>
</dbReference>
<dbReference type="GO" id="GO:0042823">
    <property type="term" value="P:pyridoxal phosphate biosynthetic process"/>
    <property type="evidence" value="ECO:0007669"/>
    <property type="project" value="TreeGrafter"/>
</dbReference>
<dbReference type="SUPFAM" id="SSF53659">
    <property type="entry name" value="Isocitrate/Isopropylmalate dehydrogenase-like"/>
    <property type="match status" value="1"/>
</dbReference>
<name>A0AAX3N9Q0_9ENTR</name>
<accession>A0AAX3N9Q0</accession>
<keyword evidence="1" id="KW-0479">Metal-binding</keyword>
<proteinExistence type="predicted"/>
<dbReference type="GO" id="GO:0051287">
    <property type="term" value="F:NAD binding"/>
    <property type="evidence" value="ECO:0007669"/>
    <property type="project" value="InterPro"/>
</dbReference>